<gene>
    <name evidence="1" type="ORF">CHCC16736_0982</name>
</gene>
<reference evidence="1 2" key="1">
    <citation type="submission" date="2019-06" db="EMBL/GenBank/DDBJ databases">
        <title>Genome sequence analysis of &gt;100 Bacillus licheniformis strains suggests intrinsic resistance to this species.</title>
        <authorList>
            <person name="Wels M."/>
            <person name="Siezen R.J."/>
            <person name="Johansen E."/>
            <person name="Stuer-Lauridsen B."/>
            <person name="Bjerre K."/>
            <person name="Nielsen B.K.K."/>
        </authorList>
    </citation>
    <scope>NUCLEOTIDE SEQUENCE [LARGE SCALE GENOMIC DNA]</scope>
    <source>
        <strain evidence="1 2">BAC-16736</strain>
    </source>
</reference>
<dbReference type="AlphaFoldDB" id="A0A8B5YGB6"/>
<name>A0A8B5YGB6_BACLI</name>
<proteinExistence type="predicted"/>
<accession>A0A8B5YGB6</accession>
<evidence type="ECO:0000313" key="1">
    <source>
        <dbReference type="EMBL" id="TWL31814.1"/>
    </source>
</evidence>
<comment type="caution">
    <text evidence="1">The sequence shown here is derived from an EMBL/GenBank/DDBJ whole genome shotgun (WGS) entry which is preliminary data.</text>
</comment>
<dbReference type="EMBL" id="NILC01000010">
    <property type="protein sequence ID" value="TWL31814.1"/>
    <property type="molecule type" value="Genomic_DNA"/>
</dbReference>
<protein>
    <submittedName>
        <fullName evidence="1">Uncharacterized protein</fullName>
    </submittedName>
</protein>
<dbReference type="Proteomes" id="UP000435910">
    <property type="component" value="Unassembled WGS sequence"/>
</dbReference>
<sequence>MSLYIKRSKDEFQPFFAHQYVPPNGMSAAQKAPATRCQRFLKT</sequence>
<evidence type="ECO:0000313" key="2">
    <source>
        <dbReference type="Proteomes" id="UP000435910"/>
    </source>
</evidence>
<organism evidence="1 2">
    <name type="scientific">Bacillus licheniformis</name>
    <dbReference type="NCBI Taxonomy" id="1402"/>
    <lineage>
        <taxon>Bacteria</taxon>
        <taxon>Bacillati</taxon>
        <taxon>Bacillota</taxon>
        <taxon>Bacilli</taxon>
        <taxon>Bacillales</taxon>
        <taxon>Bacillaceae</taxon>
        <taxon>Bacillus</taxon>
    </lineage>
</organism>